<dbReference type="Pfam" id="PF07697">
    <property type="entry name" value="7TMR-HDED"/>
    <property type="match status" value="1"/>
</dbReference>
<feature type="transmembrane region" description="Helical" evidence="1">
    <location>
        <begin position="12"/>
        <end position="34"/>
    </location>
</feature>
<proteinExistence type="predicted"/>
<accession>A0A318TIP3</accession>
<dbReference type="InterPro" id="IPR011621">
    <property type="entry name" value="Metal-dep_PHydrolase_7TM_intra"/>
</dbReference>
<keyword evidence="1" id="KW-0472">Membrane</keyword>
<dbReference type="EMBL" id="QJTJ01000024">
    <property type="protein sequence ID" value="PYF04273.1"/>
    <property type="molecule type" value="Genomic_DNA"/>
</dbReference>
<feature type="transmembrane region" description="Helical" evidence="1">
    <location>
        <begin position="445"/>
        <end position="468"/>
    </location>
</feature>
<dbReference type="RefSeq" id="WP_404426998.1">
    <property type="nucleotide sequence ID" value="NZ_CP085009.1"/>
</dbReference>
<dbReference type="Pfam" id="PF07698">
    <property type="entry name" value="7TM-7TMR_HD"/>
    <property type="match status" value="1"/>
</dbReference>
<dbReference type="Pfam" id="PF01966">
    <property type="entry name" value="HD"/>
    <property type="match status" value="1"/>
</dbReference>
<name>A0A318TIP3_9BACL</name>
<protein>
    <recommendedName>
        <fullName evidence="2">HD domain-containing protein</fullName>
    </recommendedName>
</protein>
<dbReference type="InterPro" id="IPR006674">
    <property type="entry name" value="HD_domain"/>
</dbReference>
<dbReference type="SUPFAM" id="SSF109604">
    <property type="entry name" value="HD-domain/PDEase-like"/>
    <property type="match status" value="1"/>
</dbReference>
<dbReference type="AlphaFoldDB" id="A0A318TIP3"/>
<feature type="transmembrane region" description="Helical" evidence="1">
    <location>
        <begin position="383"/>
        <end position="403"/>
    </location>
</feature>
<keyword evidence="4" id="KW-1185">Reference proteome</keyword>
<dbReference type="Gene3D" id="1.10.3210.10">
    <property type="entry name" value="Hypothetical protein af1432"/>
    <property type="match status" value="1"/>
</dbReference>
<feature type="transmembrane region" description="Helical" evidence="1">
    <location>
        <begin position="337"/>
        <end position="355"/>
    </location>
</feature>
<reference evidence="3 4" key="1">
    <citation type="submission" date="2018-06" db="EMBL/GenBank/DDBJ databases">
        <title>Genomic Encyclopedia of Archaeal and Bacterial Type Strains, Phase II (KMG-II): from individual species to whole genera.</title>
        <authorList>
            <person name="Goeker M."/>
        </authorList>
    </citation>
    <scope>NUCLEOTIDE SEQUENCE [LARGE SCALE GENOMIC DNA]</scope>
    <source>
        <strain evidence="3 4">KACC 16626</strain>
    </source>
</reference>
<dbReference type="PROSITE" id="PS51831">
    <property type="entry name" value="HD"/>
    <property type="match status" value="1"/>
</dbReference>
<dbReference type="InterPro" id="IPR011624">
    <property type="entry name" value="Metal-dep_PHydrolase_7TM_extra"/>
</dbReference>
<feature type="transmembrane region" description="Helical" evidence="1">
    <location>
        <begin position="415"/>
        <end position="433"/>
    </location>
</feature>
<feature type="transmembrane region" description="Helical" evidence="1">
    <location>
        <begin position="360"/>
        <end position="377"/>
    </location>
</feature>
<dbReference type="CDD" id="cd00077">
    <property type="entry name" value="HDc"/>
    <property type="match status" value="1"/>
</dbReference>
<evidence type="ECO:0000256" key="1">
    <source>
        <dbReference type="SAM" id="Phobius"/>
    </source>
</evidence>
<dbReference type="NCBIfam" id="TIGR00277">
    <property type="entry name" value="HDIG"/>
    <property type="match status" value="1"/>
</dbReference>
<dbReference type="InterPro" id="IPR003607">
    <property type="entry name" value="HD/PDEase_dom"/>
</dbReference>
<feature type="domain" description="HD" evidence="2">
    <location>
        <begin position="501"/>
        <end position="643"/>
    </location>
</feature>
<gene>
    <name evidence="3" type="ORF">BJ095_12422</name>
</gene>
<keyword evidence="1" id="KW-0812">Transmembrane</keyword>
<dbReference type="InterPro" id="IPR052722">
    <property type="entry name" value="PgpH_phosphodiesterase"/>
</dbReference>
<evidence type="ECO:0000259" key="2">
    <source>
        <dbReference type="PROSITE" id="PS51831"/>
    </source>
</evidence>
<evidence type="ECO:0000313" key="4">
    <source>
        <dbReference type="Proteomes" id="UP000247416"/>
    </source>
</evidence>
<feature type="transmembrane region" description="Helical" evidence="1">
    <location>
        <begin position="311"/>
        <end position="331"/>
    </location>
</feature>
<feature type="transmembrane region" description="Helical" evidence="1">
    <location>
        <begin position="279"/>
        <end position="299"/>
    </location>
</feature>
<comment type="caution">
    <text evidence="3">The sequence shown here is derived from an EMBL/GenBank/DDBJ whole genome shotgun (WGS) entry which is preliminary data.</text>
</comment>
<dbReference type="PANTHER" id="PTHR36442:SF1">
    <property type="entry name" value="CYCLIC-DI-AMP PHOSPHODIESTERASE PGPH"/>
    <property type="match status" value="1"/>
</dbReference>
<sequence>MEKHFNNLLNMISFRTLLIVVLLITGFLQFFLMLGNIRSTTYDIQAFQLAPETIRAVKTIEDTVKTEQERDQAENAVESVYLFNEETAEHRSALVTSIFDIIRDVRKEVKLNEEQTPVTIENHISQLREKLKDIMESQTLLIFTNSQLQSMLVATDAELKAAESFLVKEIKTMLEEPIRTENVAIKRAEIETQIRQQSSIDEEILSAIIIIGRAAIIETEVLDEIRTREQVLKAREEVDPTRILQGQIIVQEGELIDREVFRQLELLGLLNNQTSTKPVIGLTILVILQMAFMYILFNFSEMELQNKRKALFVTAIVYSFAIILMKVISLLSDQFDATIAFLYPTALATMLVRLLANEKAAVLVTILTAASAGVIFHEGYSAVLQMDIVLYIIFGGLSSVFFMRSMEKRSHLLKACGIVSIFNLLFIAFYLLMSQTNYDLFELLFYAVAGIASGILSGALTMGLLPFFESAFGLLSTMRLIELSNPNHPLLKKLLTETPGTYHHSVMVANLAEAGCEAIGADGLLARVACYYHDIGKTRRPAFFIENQMSGINPHDSLPPERSAEIIIAHTTDGAQLLEKHKMPKEIVDITLQHHGTSTLKFFLHKAKEDGKEVDEKVFSYPGPKPQTKEAAVISIADSVEAAVRSMKQPNSEKIQQLVHSIIQSRVQEHQFDECDVSIKELKIIEKVLCETLNGIFHSRIEYPKEG</sequence>
<dbReference type="SMART" id="SM00471">
    <property type="entry name" value="HDc"/>
    <property type="match status" value="1"/>
</dbReference>
<keyword evidence="1" id="KW-1133">Transmembrane helix</keyword>
<evidence type="ECO:0000313" key="3">
    <source>
        <dbReference type="EMBL" id="PYF04273.1"/>
    </source>
</evidence>
<dbReference type="PANTHER" id="PTHR36442">
    <property type="entry name" value="CYCLIC-DI-AMP PHOSPHODIESTERASE PGPH"/>
    <property type="match status" value="1"/>
</dbReference>
<organism evidence="3 4">
    <name type="scientific">Ureibacillus chungkukjangi</name>
    <dbReference type="NCBI Taxonomy" id="1202712"/>
    <lineage>
        <taxon>Bacteria</taxon>
        <taxon>Bacillati</taxon>
        <taxon>Bacillota</taxon>
        <taxon>Bacilli</taxon>
        <taxon>Bacillales</taxon>
        <taxon>Caryophanaceae</taxon>
        <taxon>Ureibacillus</taxon>
    </lineage>
</organism>
<dbReference type="Proteomes" id="UP000247416">
    <property type="component" value="Unassembled WGS sequence"/>
</dbReference>
<dbReference type="InterPro" id="IPR006675">
    <property type="entry name" value="HDIG_dom"/>
</dbReference>